<keyword evidence="2" id="KW-1185">Reference proteome</keyword>
<dbReference type="AlphaFoldDB" id="A0A8T2NS70"/>
<comment type="caution">
    <text evidence="1">The sequence shown here is derived from an EMBL/GenBank/DDBJ whole genome shotgun (WGS) entry which is preliminary data.</text>
</comment>
<reference evidence="1" key="1">
    <citation type="thesis" date="2021" institute="BYU ScholarsArchive" country="Provo, UT, USA">
        <title>Applications of and Algorithms for Genome Assembly and Genomic Analyses with an Emphasis on Marine Teleosts.</title>
        <authorList>
            <person name="Pickett B.D."/>
        </authorList>
    </citation>
    <scope>NUCLEOTIDE SEQUENCE</scope>
    <source>
        <strain evidence="1">HI-2016</strain>
    </source>
</reference>
<proteinExistence type="predicted"/>
<evidence type="ECO:0000313" key="1">
    <source>
        <dbReference type="EMBL" id="KAG9342994.1"/>
    </source>
</evidence>
<accession>A0A8T2NS70</accession>
<dbReference type="EMBL" id="JAFBMS010000025">
    <property type="protein sequence ID" value="KAG9342994.1"/>
    <property type="molecule type" value="Genomic_DNA"/>
</dbReference>
<name>A0A8T2NS70_9TELE</name>
<sequence length="126" mass="14298">MMCVAKLNTDRLWSRITSWPWNLKYPWNFFLCSKRGNQSLSSAHIWSKGIVSKSNHCGRISVGDDGARGWTFPPKPFHFPAPNPLFFMPNNTRPGWTTKTSVSSLEVNIVLLGKQRLEQGCTTLSK</sequence>
<dbReference type="OrthoDB" id="408303at2759"/>
<organism evidence="1 2">
    <name type="scientific">Albula glossodonta</name>
    <name type="common">roundjaw bonefish</name>
    <dbReference type="NCBI Taxonomy" id="121402"/>
    <lineage>
        <taxon>Eukaryota</taxon>
        <taxon>Metazoa</taxon>
        <taxon>Chordata</taxon>
        <taxon>Craniata</taxon>
        <taxon>Vertebrata</taxon>
        <taxon>Euteleostomi</taxon>
        <taxon>Actinopterygii</taxon>
        <taxon>Neopterygii</taxon>
        <taxon>Teleostei</taxon>
        <taxon>Albuliformes</taxon>
        <taxon>Albulidae</taxon>
        <taxon>Albula</taxon>
    </lineage>
</organism>
<gene>
    <name evidence="1" type="ORF">JZ751_015211</name>
</gene>
<protein>
    <submittedName>
        <fullName evidence="1">Uncharacterized protein</fullName>
    </submittedName>
</protein>
<dbReference type="Proteomes" id="UP000824540">
    <property type="component" value="Unassembled WGS sequence"/>
</dbReference>
<evidence type="ECO:0000313" key="2">
    <source>
        <dbReference type="Proteomes" id="UP000824540"/>
    </source>
</evidence>